<dbReference type="PROSITE" id="PS00012">
    <property type="entry name" value="PHOSPHOPANTETHEINE"/>
    <property type="match status" value="1"/>
</dbReference>
<keyword evidence="1" id="KW-0596">Phosphopantetheine</keyword>
<dbReference type="InterPro" id="IPR049551">
    <property type="entry name" value="PKS_DH_C"/>
</dbReference>
<dbReference type="Pfam" id="PF21089">
    <property type="entry name" value="PKS_DH_N"/>
    <property type="match status" value="1"/>
</dbReference>
<accession>A0ABT3YKG2</accession>
<dbReference type="SUPFAM" id="SSF55048">
    <property type="entry name" value="Probable ACP-binding domain of malonyl-CoA ACP transacylase"/>
    <property type="match status" value="1"/>
</dbReference>
<keyword evidence="12" id="KW-1185">Reference proteome</keyword>
<dbReference type="Pfam" id="PF00109">
    <property type="entry name" value="ketoacyl-synt"/>
    <property type="match status" value="1"/>
</dbReference>
<dbReference type="InterPro" id="IPR016039">
    <property type="entry name" value="Thiolase-like"/>
</dbReference>
<dbReference type="SUPFAM" id="SSF51735">
    <property type="entry name" value="NAD(P)-binding Rossmann-fold domains"/>
    <property type="match status" value="2"/>
</dbReference>
<dbReference type="EMBL" id="JAOVZQ010000001">
    <property type="protein sequence ID" value="MCY0096376.1"/>
    <property type="molecule type" value="Genomic_DNA"/>
</dbReference>
<dbReference type="Pfam" id="PF00550">
    <property type="entry name" value="PP-binding"/>
    <property type="match status" value="1"/>
</dbReference>
<dbReference type="InterPro" id="IPR009081">
    <property type="entry name" value="PP-bd_ACP"/>
</dbReference>
<evidence type="ECO:0000259" key="10">
    <source>
        <dbReference type="PROSITE" id="PS52019"/>
    </source>
</evidence>
<feature type="domain" description="Ketosynthase family 3 (KS3)" evidence="9">
    <location>
        <begin position="1"/>
        <end position="422"/>
    </location>
</feature>
<dbReference type="InterPro" id="IPR057326">
    <property type="entry name" value="KR_dom"/>
</dbReference>
<dbReference type="Pfam" id="PF00698">
    <property type="entry name" value="Acyl_transf_1"/>
    <property type="match status" value="1"/>
</dbReference>
<dbReference type="Pfam" id="PF14765">
    <property type="entry name" value="PS-DH"/>
    <property type="match status" value="1"/>
</dbReference>
<evidence type="ECO:0000256" key="7">
    <source>
        <dbReference type="PROSITE-ProRule" id="PRU01363"/>
    </source>
</evidence>
<evidence type="ECO:0000259" key="8">
    <source>
        <dbReference type="PROSITE" id="PS50075"/>
    </source>
</evidence>
<dbReference type="CDD" id="cd05195">
    <property type="entry name" value="enoyl_red"/>
    <property type="match status" value="1"/>
</dbReference>
<dbReference type="InterPro" id="IPR020843">
    <property type="entry name" value="ER"/>
</dbReference>
<evidence type="ECO:0000256" key="2">
    <source>
        <dbReference type="ARBA" id="ARBA00022553"/>
    </source>
</evidence>
<dbReference type="SUPFAM" id="SSF50129">
    <property type="entry name" value="GroES-like"/>
    <property type="match status" value="1"/>
</dbReference>
<dbReference type="SMART" id="SM00825">
    <property type="entry name" value="PKS_KS"/>
    <property type="match status" value="1"/>
</dbReference>
<evidence type="ECO:0000256" key="4">
    <source>
        <dbReference type="ARBA" id="ARBA00022857"/>
    </source>
</evidence>
<evidence type="ECO:0000256" key="1">
    <source>
        <dbReference type="ARBA" id="ARBA00022450"/>
    </source>
</evidence>
<keyword evidence="4" id="KW-0521">NADP</keyword>
<keyword evidence="6" id="KW-0012">Acyltransferase</keyword>
<dbReference type="Gene3D" id="3.30.70.3290">
    <property type="match status" value="1"/>
</dbReference>
<gene>
    <name evidence="11" type="ORF">OEG82_20515</name>
</gene>
<dbReference type="Gene3D" id="3.90.180.10">
    <property type="entry name" value="Medium-chain alcohol dehydrogenases, catalytic domain"/>
    <property type="match status" value="1"/>
</dbReference>
<organism evidence="11 12">
    <name type="scientific">Hoeflea ulvae</name>
    <dbReference type="NCBI Taxonomy" id="2983764"/>
    <lineage>
        <taxon>Bacteria</taxon>
        <taxon>Pseudomonadati</taxon>
        <taxon>Pseudomonadota</taxon>
        <taxon>Alphaproteobacteria</taxon>
        <taxon>Hyphomicrobiales</taxon>
        <taxon>Rhizobiaceae</taxon>
        <taxon>Hoeflea</taxon>
    </lineage>
</organism>
<dbReference type="InterPro" id="IPR018201">
    <property type="entry name" value="Ketoacyl_synth_AS"/>
</dbReference>
<dbReference type="SMART" id="SM00823">
    <property type="entry name" value="PKS_PP"/>
    <property type="match status" value="1"/>
</dbReference>
<comment type="caution">
    <text evidence="11">The sequence shown here is derived from an EMBL/GenBank/DDBJ whole genome shotgun (WGS) entry which is preliminary data.</text>
</comment>
<dbReference type="Gene3D" id="3.40.50.720">
    <property type="entry name" value="NAD(P)-binding Rossmann-like Domain"/>
    <property type="match status" value="2"/>
</dbReference>
<dbReference type="SMART" id="SM00829">
    <property type="entry name" value="PKS_ER"/>
    <property type="match status" value="1"/>
</dbReference>
<dbReference type="SUPFAM" id="SSF53901">
    <property type="entry name" value="Thiolase-like"/>
    <property type="match status" value="1"/>
</dbReference>
<evidence type="ECO:0000313" key="11">
    <source>
        <dbReference type="EMBL" id="MCY0096376.1"/>
    </source>
</evidence>
<dbReference type="InterPro" id="IPR013154">
    <property type="entry name" value="ADH-like_N"/>
</dbReference>
<dbReference type="InterPro" id="IPR036291">
    <property type="entry name" value="NAD(P)-bd_dom_sf"/>
</dbReference>
<dbReference type="SMART" id="SM00827">
    <property type="entry name" value="PKS_AT"/>
    <property type="match status" value="1"/>
</dbReference>
<dbReference type="InterPro" id="IPR050091">
    <property type="entry name" value="PKS_NRPS_Biosynth_Enz"/>
</dbReference>
<feature type="region of interest" description="N-terminal hotdog fold" evidence="7">
    <location>
        <begin position="879"/>
        <end position="1009"/>
    </location>
</feature>
<dbReference type="InterPro" id="IPR049900">
    <property type="entry name" value="PKS_mFAS_DH"/>
</dbReference>
<dbReference type="CDD" id="cd00833">
    <property type="entry name" value="PKS"/>
    <property type="match status" value="1"/>
</dbReference>
<dbReference type="Gene3D" id="1.10.1200.10">
    <property type="entry name" value="ACP-like"/>
    <property type="match status" value="1"/>
</dbReference>
<dbReference type="Pfam" id="PF08659">
    <property type="entry name" value="KR"/>
    <property type="match status" value="1"/>
</dbReference>
<dbReference type="InterPro" id="IPR013149">
    <property type="entry name" value="ADH-like_C"/>
</dbReference>
<dbReference type="InterPro" id="IPR013968">
    <property type="entry name" value="PKS_KR"/>
</dbReference>
<dbReference type="Pfam" id="PF02801">
    <property type="entry name" value="Ketoacyl-synt_C"/>
    <property type="match status" value="1"/>
</dbReference>
<dbReference type="PANTHER" id="PTHR43775">
    <property type="entry name" value="FATTY ACID SYNTHASE"/>
    <property type="match status" value="1"/>
</dbReference>
<dbReference type="InterPro" id="IPR020841">
    <property type="entry name" value="PKS_Beta-ketoAc_synthase_dom"/>
</dbReference>
<feature type="active site" description="Proton acceptor; for dehydratase activity" evidence="7">
    <location>
        <position position="919"/>
    </location>
</feature>
<dbReference type="Pfam" id="PF00107">
    <property type="entry name" value="ADH_zinc_N"/>
    <property type="match status" value="1"/>
</dbReference>
<dbReference type="InterPro" id="IPR036736">
    <property type="entry name" value="ACP-like_sf"/>
</dbReference>
<evidence type="ECO:0000256" key="6">
    <source>
        <dbReference type="ARBA" id="ARBA00023315"/>
    </source>
</evidence>
<dbReference type="Pfam" id="PF16197">
    <property type="entry name" value="KAsynt_C_assoc"/>
    <property type="match status" value="1"/>
</dbReference>
<dbReference type="InterPro" id="IPR049552">
    <property type="entry name" value="PKS_DH_N"/>
</dbReference>
<dbReference type="SUPFAM" id="SSF52151">
    <property type="entry name" value="FabD/lysophospholipase-like"/>
    <property type="match status" value="1"/>
</dbReference>
<keyword evidence="3" id="KW-0808">Transferase</keyword>
<dbReference type="InterPro" id="IPR014030">
    <property type="entry name" value="Ketoacyl_synth_N"/>
</dbReference>
<dbReference type="Gene3D" id="3.10.129.110">
    <property type="entry name" value="Polyketide synthase dehydratase"/>
    <property type="match status" value="1"/>
</dbReference>
<dbReference type="PROSITE" id="PS00606">
    <property type="entry name" value="KS3_1"/>
    <property type="match status" value="1"/>
</dbReference>
<dbReference type="InterPro" id="IPR011032">
    <property type="entry name" value="GroES-like_sf"/>
</dbReference>
<feature type="region of interest" description="C-terminal hotdog fold" evidence="7">
    <location>
        <begin position="1021"/>
        <end position="1168"/>
    </location>
</feature>
<feature type="active site" description="Proton donor; for dehydratase activity" evidence="7">
    <location>
        <position position="1083"/>
    </location>
</feature>
<dbReference type="SMART" id="SM00826">
    <property type="entry name" value="PKS_DH"/>
    <property type="match status" value="1"/>
</dbReference>
<keyword evidence="5" id="KW-0511">Multifunctional enzyme</keyword>
<dbReference type="PROSITE" id="PS52004">
    <property type="entry name" value="KS3_2"/>
    <property type="match status" value="1"/>
</dbReference>
<evidence type="ECO:0000259" key="9">
    <source>
        <dbReference type="PROSITE" id="PS52004"/>
    </source>
</evidence>
<dbReference type="InterPro" id="IPR016036">
    <property type="entry name" value="Malonyl_transacylase_ACP-bd"/>
</dbReference>
<dbReference type="InterPro" id="IPR020807">
    <property type="entry name" value="PKS_DH"/>
</dbReference>
<dbReference type="PROSITE" id="PS52019">
    <property type="entry name" value="PKS_MFAS_DH"/>
    <property type="match status" value="1"/>
</dbReference>
<name>A0ABT3YKG2_9HYPH</name>
<dbReference type="InterPro" id="IPR042104">
    <property type="entry name" value="PKS_dehydratase_sf"/>
</dbReference>
<dbReference type="InterPro" id="IPR020806">
    <property type="entry name" value="PKS_PP-bd"/>
</dbReference>
<dbReference type="SMART" id="SM00822">
    <property type="entry name" value="PKS_KR"/>
    <property type="match status" value="1"/>
</dbReference>
<dbReference type="PANTHER" id="PTHR43775:SF37">
    <property type="entry name" value="SI:DKEY-61P9.11"/>
    <property type="match status" value="1"/>
</dbReference>
<evidence type="ECO:0000256" key="3">
    <source>
        <dbReference type="ARBA" id="ARBA00022679"/>
    </source>
</evidence>
<reference evidence="11" key="1">
    <citation type="submission" date="2022-10" db="EMBL/GenBank/DDBJ databases">
        <title>Hoeflea sp. J2-29, isolated from marine algae.</title>
        <authorList>
            <person name="Kristyanto S."/>
            <person name="Kim J.M."/>
            <person name="Jeon C.O."/>
        </authorList>
    </citation>
    <scope>NUCLEOTIDE SEQUENCE</scope>
    <source>
        <strain evidence="11">J2-29</strain>
    </source>
</reference>
<dbReference type="PROSITE" id="PS50075">
    <property type="entry name" value="CARRIER"/>
    <property type="match status" value="1"/>
</dbReference>
<dbReference type="InterPro" id="IPR014043">
    <property type="entry name" value="Acyl_transferase_dom"/>
</dbReference>
<dbReference type="InterPro" id="IPR014031">
    <property type="entry name" value="Ketoacyl_synth_C"/>
</dbReference>
<dbReference type="InterPro" id="IPR001227">
    <property type="entry name" value="Ac_transferase_dom_sf"/>
</dbReference>
<protein>
    <submittedName>
        <fullName evidence="11">SDR family oxidoreductase</fullName>
    </submittedName>
</protein>
<evidence type="ECO:0000313" key="12">
    <source>
        <dbReference type="Proteomes" id="UP001081283"/>
    </source>
</evidence>
<dbReference type="Pfam" id="PF08240">
    <property type="entry name" value="ADH_N"/>
    <property type="match status" value="1"/>
</dbReference>
<dbReference type="InterPro" id="IPR016035">
    <property type="entry name" value="Acyl_Trfase/lysoPLipase"/>
</dbReference>
<feature type="domain" description="PKS/mFAS DH" evidence="10">
    <location>
        <begin position="879"/>
        <end position="1168"/>
    </location>
</feature>
<dbReference type="Gene3D" id="3.40.366.10">
    <property type="entry name" value="Malonyl-Coenzyme A Acyl Carrier Protein, domain 2"/>
    <property type="match status" value="1"/>
</dbReference>
<dbReference type="InterPro" id="IPR006162">
    <property type="entry name" value="Ppantetheine_attach_site"/>
</dbReference>
<keyword evidence="2" id="KW-0597">Phosphoprotein</keyword>
<feature type="domain" description="Carrier" evidence="8">
    <location>
        <begin position="2390"/>
        <end position="2467"/>
    </location>
</feature>
<dbReference type="Gene3D" id="3.40.47.10">
    <property type="match status" value="1"/>
</dbReference>
<dbReference type="Proteomes" id="UP001081283">
    <property type="component" value="Unassembled WGS sequence"/>
</dbReference>
<evidence type="ECO:0000256" key="5">
    <source>
        <dbReference type="ARBA" id="ARBA00023268"/>
    </source>
</evidence>
<sequence>MSIEIVGRACRVPGADTPEELFTLLCERRCTISEIPDDRWDKSRYWHPQMGVPGKTYTFAAGIVPDTLNIDHAVFGISPREAESLDPQQRVILQMVWRAMEDASLTADDLKNERVGVYVGASNVEYGNLAVGDPAGASPYFMTGSTLSIVSNRISHVLGVRGPSMTIDTACSSGMVALDLAVRALEVGDIDTAIVGSINILGHPLSFVGFAQARMLSPEGLCRAYGNNGEGYVRSEGGVAIILRKTEHAAAMGDRSHARIVATGVNSDGHTNGISLPSGEAQASLLRSIYQSKNIDLSRMAFIEGHGTGTKVGDPAEVWAIGKEIGQRRNAPIPIGSVKSNVGHTEPASGLVGLMKAMLALENDFLPPTLHAEHTNEEIDFKGLNVSVASMGLDLLSSKQIRYAGVNSFGFGGTNAHVVICDPDRAVPKRQDADNQILFVSAQSEDSLRQLLGSYQEIFAATDASKLPDLFSAIGANRHHMRHRFVMDGRDPAAVSEEIERYLSDETPEIAAVGRTFQNQAKTAFVFSGNGSQWVGMGVNALKNSASFRRHFEVIDALYSTVADFSLTELLTDPELETKLADTRIAQPLLFATQISLAHSLTEIGLRPDITYGHSIGEIAAAHFAGAISLVDAVKIVFLRSKYQHALAGKGGMAAVALGAEDAVAMAVAAGLENIVCAAFNSPKSSTISGPADEISAFRDVARKQGVAARVLDIDYPFHHPMIGSAHDEFVRDFGSIDLRKTEIPCISSVTGEILEGSDFGPDYWWRNIQRPVQFIAATKTAIRQGTEVFVEIGPRPILASYLRELVASEEVNGAVISTFEVKESSEHDPVFRSFCKAAASGASFDTTRAIGARNAFAQLPPLPFQAKAPVYPRTIEALDLYGDRRRDVHTLIGWRVDLSSHVWHNNIDAHLYPDLAEHVVDGNAILPASAFIDMVIAAARRFHGDQAFEITNLEILQPLALSSTKVLEVATVLSAETGHVEIKSRERLNEADWSLNVVARTRRSTSTASTAINTPLAEPTETIDADDVYRIAKRFKLDYGPQFQLLKQVRRFGDRHLEIELAAPAGEGHPYVSHELHPISTDAALHGLVGLFGHLAPDNGTAPYIPVHFGAIQVYQPGCVVRRAVISIERASKYSIKANLDLLDADGVIVARLRDCRLRRAHLKARRTLSAQTYHHQAIASDLPVPVDNFAALRPDVPVDLATLDLEAIADPAETDATQILKAALFRAAYDVTRRWAPASGRVTMADLGADKSVDCFIVSCLQALVPVDLASWDEAGESWQLAADCPLPEFADLLKEFFKEDGARSVEAILLNDAYYTALNLRPGATEPEGCDGVMEQMSASTLEHIHSHGRTVGSRTQYLLSALRQTLEASRKEHRPVRQIVELASVSKIFSQHLAALAETFGAKFTVIETNERRRSDLELAFDTFPHVEVMAEPPAGLHADIVVSASTGSYKQLAADGPGRTFLVNVLEHSGAFLACVDTGSFFDDFVFGLRDGWFSGTLDSRFPISDQPGSEDWRSLAEQLAVGKSDQALIATPIGEIMMLAWGGEVSVPAGLDQPVASIVIASRQTIDAAAGAARKPDAPRWLVQTDSDLVFESGPDQWQPGTVLTVMCESFGEEEGSRALLANIEILSSLLVKAADHPAASDSDPDAAPLQLAVLLPGGAPLLATASDSFAAARNAGLWQFLRVARNEYPAIEIHSFDLSGSDLSIADQVRLASQVCETKSANQEWYWDQGKGGLCEIRAVPGPATPGVNLTRSYEAAIVRSDAVSSIATLGWEVATQRPVEAGEVRVEVAATALNYRDLMWTMGLLSEEAFEDGFAGPSIGMEFSGRITEIGEGVKNYSVGDSVIGVAPQAFATHVVTDARGVAKLPNAVPVVAGATLPVAFLTTYYALVELGGLQAGETVLVHGGAGAVGLAALQIAKGVGAGVIATAGTDEKRDLLRTLGADFVFDSRSLDFVDGVHEITDGRGVDVVLNSLFGEAMERSISLLKPFGRFLELGKRDYYSDTKIGLRPFRQNISYFGIDADQLLQSRPGITAHVFERIAALFDSGENYVLPYREFAYDEIRDAFRLMQASGHIGKILVVPPRPGQDPVARKPASIRLDETDGAYLVFGGTRGFGLAASEWLVERGCRRLALASLRGALSESGTEKVARWRRLGVRVSIHACDVTSEDDLKALLTQLRADGPLSGIVHAAMQLDDALLVNLTPERNKAVIDTKARGAELLHRLTLKDPIREFIMFSSMTTLIGNPGQANYVAANGYLEGLARERRQMKLPALTVGFSAISDVGYLTTDEDAKAALTKRLEKFSMTSGDVLDRLGEVLSIDPGTVDAAAIYIADIHWNAAQNLKIVGSPLFNVPSRILKLNPSELSDGQLDLAAAIEGKSADEAETYIYELVAGEIARTLHIPASEIRRTRVIRDIGIDSLMAMELGMSFQQKTGFNLPLNNITDATTVGDVSHKLYLRILGTSEQGADVDNKDIVEELATRHTKAREAKASAS</sequence>
<dbReference type="InterPro" id="IPR032821">
    <property type="entry name" value="PKS_assoc"/>
</dbReference>
<proteinExistence type="predicted"/>
<dbReference type="SUPFAM" id="SSF47336">
    <property type="entry name" value="ACP-like"/>
    <property type="match status" value="1"/>
</dbReference>